<dbReference type="eggNOG" id="KOG4151">
    <property type="taxonomic scope" value="Eukaryota"/>
</dbReference>
<proteinExistence type="predicted"/>
<dbReference type="SUPFAM" id="SSF48371">
    <property type="entry name" value="ARM repeat"/>
    <property type="match status" value="1"/>
</dbReference>
<evidence type="ECO:0000259" key="3">
    <source>
        <dbReference type="Pfam" id="PF11701"/>
    </source>
</evidence>
<dbReference type="Gene3D" id="1.25.10.10">
    <property type="entry name" value="Leucine-rich Repeat Variant"/>
    <property type="match status" value="2"/>
</dbReference>
<protein>
    <recommendedName>
        <fullName evidence="3">UNC-45/Cro1/She4 central domain-containing protein</fullName>
    </recommendedName>
</protein>
<dbReference type="PANTHER" id="PTHR45994">
    <property type="entry name" value="FI21225P1"/>
    <property type="match status" value="1"/>
</dbReference>
<comment type="subcellular location">
    <subcellularLocation>
        <location evidence="1">Cytoplasm</location>
    </subcellularLocation>
</comment>
<dbReference type="PANTHER" id="PTHR45994:SF1">
    <property type="entry name" value="FI21225P1"/>
    <property type="match status" value="1"/>
</dbReference>
<dbReference type="EMBL" id="CAEY01000737">
    <property type="status" value="NOT_ANNOTATED_CDS"/>
    <property type="molecule type" value="Genomic_DNA"/>
</dbReference>
<dbReference type="Proteomes" id="UP000015104">
    <property type="component" value="Unassembled WGS sequence"/>
</dbReference>
<feature type="domain" description="UNC-45/Cro1/She4 central" evidence="3">
    <location>
        <begin position="213"/>
        <end position="357"/>
    </location>
</feature>
<dbReference type="InterPro" id="IPR024660">
    <property type="entry name" value="UCS_central_dom"/>
</dbReference>
<evidence type="ECO:0000313" key="4">
    <source>
        <dbReference type="EnsemblMetazoa" id="tetur28g00920.1"/>
    </source>
</evidence>
<evidence type="ECO:0000313" key="5">
    <source>
        <dbReference type="Proteomes" id="UP000015104"/>
    </source>
</evidence>
<keyword evidence="2" id="KW-0963">Cytoplasm</keyword>
<dbReference type="InterPro" id="IPR011989">
    <property type="entry name" value="ARM-like"/>
</dbReference>
<dbReference type="EnsemblMetazoa" id="tetur28g00920.1">
    <property type="protein sequence ID" value="tetur28g00920.1"/>
    <property type="gene ID" value="tetur28g00920"/>
</dbReference>
<evidence type="ECO:0000256" key="2">
    <source>
        <dbReference type="ARBA" id="ARBA00022490"/>
    </source>
</evidence>
<dbReference type="AlphaFoldDB" id="T1KZA5"/>
<reference evidence="4" key="2">
    <citation type="submission" date="2015-06" db="UniProtKB">
        <authorList>
            <consortium name="EnsemblMetazoa"/>
        </authorList>
    </citation>
    <scope>IDENTIFICATION</scope>
</reference>
<evidence type="ECO:0000256" key="1">
    <source>
        <dbReference type="ARBA" id="ARBA00004496"/>
    </source>
</evidence>
<dbReference type="HOGENOM" id="CLU_864742_0_0_1"/>
<keyword evidence="5" id="KW-1185">Reference proteome</keyword>
<sequence>MDLTSNRVSITLQHLTDHSLNEERRCVAANNLLVLAKEKAGAKLIIESKGLEKIHKEISADKSSKINLSLVRALSEISRHDAANTIAVLNEINIEFILLLMVHQFTNEESVMAVQYLVQTFINSLTGFDPKKNAPPREIANEDLVTEIIIAVGKRTSSRAMCADGRDTLLELISRNVGQNALNLGSRLIEADCLENLLDVAAEVEDLKFESSMKITRSTKSLVAIALERTYECMDCDKSRETFRERCMDYIKDKLRGGDVENRIRAISVITTLLQGPVEVGNFCISQQGIVELMLVMANSDDDEVQQRIAAEAIIAAASKKEKCTSIASMGSGILKKLYQSPNESIKVRALVGLCKIGSAGGADASFKPFSDESIHKLAKASMTKKEIMPELIELAKFAKQHVPEEHVKDTKEFIEKRVKELASMNITSALVVLCKTESISSREMISRIFNAICEQPDLRGKVVQQGGVKALLSLFTSSNTERGKIIAAQALARIGISMDPRVSFPGQRTIEVIRPLMRLLDVECSALENFEALMALTNLAQIDQSTQRSIMKNAGFSKIEHYIYDDHPMLKRASTQCVTNMITNPDVVKIFEEDNDRVKYWLYMCSEEDRDTIVAAAGGLAMLTGVSKKCCEKILQAKDWEEILMVICSASDLDIQHRALFLVKNIIFVDKALAEKIINTKLFNVLMAITLPEVENIEGNIKNLAKDILQKCQSYGLIKPADN</sequence>
<dbReference type="GO" id="GO:0051879">
    <property type="term" value="F:Hsp90 protein binding"/>
    <property type="evidence" value="ECO:0007669"/>
    <property type="project" value="TreeGrafter"/>
</dbReference>
<reference evidence="5" key="1">
    <citation type="submission" date="2011-08" db="EMBL/GenBank/DDBJ databases">
        <authorList>
            <person name="Rombauts S."/>
        </authorList>
    </citation>
    <scope>NUCLEOTIDE SEQUENCE</scope>
    <source>
        <strain evidence="5">London</strain>
    </source>
</reference>
<dbReference type="STRING" id="32264.T1KZA5"/>
<organism evidence="4 5">
    <name type="scientific">Tetranychus urticae</name>
    <name type="common">Two-spotted spider mite</name>
    <dbReference type="NCBI Taxonomy" id="32264"/>
    <lineage>
        <taxon>Eukaryota</taxon>
        <taxon>Metazoa</taxon>
        <taxon>Ecdysozoa</taxon>
        <taxon>Arthropoda</taxon>
        <taxon>Chelicerata</taxon>
        <taxon>Arachnida</taxon>
        <taxon>Acari</taxon>
        <taxon>Acariformes</taxon>
        <taxon>Trombidiformes</taxon>
        <taxon>Prostigmata</taxon>
        <taxon>Eleutherengona</taxon>
        <taxon>Raphignathae</taxon>
        <taxon>Tetranychoidea</taxon>
        <taxon>Tetranychidae</taxon>
        <taxon>Tetranychus</taxon>
    </lineage>
</organism>
<accession>T1KZA5</accession>
<dbReference type="GO" id="GO:0005737">
    <property type="term" value="C:cytoplasm"/>
    <property type="evidence" value="ECO:0007669"/>
    <property type="project" value="UniProtKB-SubCell"/>
</dbReference>
<dbReference type="InterPro" id="IPR016024">
    <property type="entry name" value="ARM-type_fold"/>
</dbReference>
<name>T1KZA5_TETUR</name>
<dbReference type="Pfam" id="PF11701">
    <property type="entry name" value="UNC45-central"/>
    <property type="match status" value="1"/>
</dbReference>